<comment type="similarity">
    <text evidence="1">Belongs to the aldo/keto reductase family.</text>
</comment>
<protein>
    <recommendedName>
        <fullName evidence="6">NADP-dependent oxidoreductase domain-containing protein</fullName>
    </recommendedName>
</protein>
<name>A0A553MLV1_9TELE</name>
<accession>A0A553MLV1</accession>
<sequence>MSFAHMMVPAVTLRTGAEMPILGFGTYKLNDFEELKQSVGTALQSGYRVFDTGAVYGNEVYLGQAFKHLLHKYGLTREDIFIISKLAPSDNGSKAKEGCLRSLKQLDCEYIDLYLVHWPGIDGLQPEDCRHSEYRAQSWLALEEFYTSGQFRAIGVSNYTTQHIRELLMNCCIPPSVLQSECQPMLTQRELRDLCKETGIHFQAYSSLGKGTLLAEPRVLNIAKQCGRTPAQVLLRWAVQQGLSVLPRSSNPRRVMENSQLFDFELSELDILRLDDLNCGKRFCKRDP</sequence>
<dbReference type="InterPro" id="IPR018170">
    <property type="entry name" value="Aldo/ket_reductase_CS"/>
</dbReference>
<feature type="site" description="Lowers pKa of active site Tyr" evidence="5">
    <location>
        <position position="85"/>
    </location>
</feature>
<evidence type="ECO:0000256" key="1">
    <source>
        <dbReference type="ARBA" id="ARBA00007905"/>
    </source>
</evidence>
<dbReference type="InterPro" id="IPR020471">
    <property type="entry name" value="AKR"/>
</dbReference>
<gene>
    <name evidence="7" type="ORF">DNTS_034824</name>
</gene>
<proteinExistence type="inferred from homology"/>
<keyword evidence="8" id="KW-1185">Reference proteome</keyword>
<dbReference type="AlphaFoldDB" id="A0A553MLV1"/>
<dbReference type="PIRSF" id="PIRSF000097">
    <property type="entry name" value="AKR"/>
    <property type="match status" value="1"/>
</dbReference>
<keyword evidence="2" id="KW-0560">Oxidoreductase</keyword>
<evidence type="ECO:0000313" key="7">
    <source>
        <dbReference type="EMBL" id="TRY54139.1"/>
    </source>
</evidence>
<evidence type="ECO:0000256" key="5">
    <source>
        <dbReference type="PIRSR" id="PIRSR000097-3"/>
    </source>
</evidence>
<dbReference type="PANTHER" id="PTHR43827:SF11">
    <property type="entry name" value="GLYOXAL REDUCTASE-LIKE"/>
    <property type="match status" value="1"/>
</dbReference>
<feature type="domain" description="NADP-dependent oxidoreductase" evidence="6">
    <location>
        <begin position="22"/>
        <end position="277"/>
    </location>
</feature>
<dbReference type="SUPFAM" id="SSF51430">
    <property type="entry name" value="NAD(P)-linked oxidoreductase"/>
    <property type="match status" value="1"/>
</dbReference>
<dbReference type="Pfam" id="PF00248">
    <property type="entry name" value="Aldo_ket_red"/>
    <property type="match status" value="1"/>
</dbReference>
<dbReference type="GO" id="GO:0016616">
    <property type="term" value="F:oxidoreductase activity, acting on the CH-OH group of donors, NAD or NADP as acceptor"/>
    <property type="evidence" value="ECO:0007669"/>
    <property type="project" value="UniProtKB-ARBA"/>
</dbReference>
<evidence type="ECO:0000259" key="6">
    <source>
        <dbReference type="Pfam" id="PF00248"/>
    </source>
</evidence>
<evidence type="ECO:0000256" key="3">
    <source>
        <dbReference type="PIRSR" id="PIRSR000097-1"/>
    </source>
</evidence>
<dbReference type="OrthoDB" id="79941at2759"/>
<dbReference type="PROSITE" id="PS00062">
    <property type="entry name" value="ALDOKETO_REDUCTASE_2"/>
    <property type="match status" value="1"/>
</dbReference>
<evidence type="ECO:0000256" key="4">
    <source>
        <dbReference type="PIRSR" id="PIRSR000097-2"/>
    </source>
</evidence>
<evidence type="ECO:0000313" key="8">
    <source>
        <dbReference type="Proteomes" id="UP000316079"/>
    </source>
</evidence>
<dbReference type="CDD" id="cd19136">
    <property type="entry name" value="AKR_DrGR-like"/>
    <property type="match status" value="1"/>
</dbReference>
<feature type="non-terminal residue" evidence="7">
    <location>
        <position position="288"/>
    </location>
</feature>
<dbReference type="InterPro" id="IPR036812">
    <property type="entry name" value="NAD(P)_OxRdtase_dom_sf"/>
</dbReference>
<feature type="active site" description="Proton donor" evidence="3">
    <location>
        <position position="56"/>
    </location>
</feature>
<dbReference type="Proteomes" id="UP000316079">
    <property type="component" value="Unassembled WGS sequence"/>
</dbReference>
<dbReference type="FunFam" id="3.20.20.100:FF:000002">
    <property type="entry name" value="2,5-diketo-D-gluconic acid reductase A"/>
    <property type="match status" value="1"/>
</dbReference>
<reference evidence="7 8" key="1">
    <citation type="journal article" date="2019" name="Sci. Data">
        <title>Hybrid genome assembly and annotation of Danionella translucida.</title>
        <authorList>
            <person name="Kadobianskyi M."/>
            <person name="Schulze L."/>
            <person name="Schuelke M."/>
            <person name="Judkewitz B."/>
        </authorList>
    </citation>
    <scope>NUCLEOTIDE SEQUENCE [LARGE SCALE GENOMIC DNA]</scope>
    <source>
        <strain evidence="7 8">Bolton</strain>
    </source>
</reference>
<dbReference type="EMBL" id="SRMA01027362">
    <property type="protein sequence ID" value="TRY54139.1"/>
    <property type="molecule type" value="Genomic_DNA"/>
</dbReference>
<comment type="caution">
    <text evidence="7">The sequence shown here is derived from an EMBL/GenBank/DDBJ whole genome shotgun (WGS) entry which is preliminary data.</text>
</comment>
<feature type="binding site" evidence="4">
    <location>
        <position position="117"/>
    </location>
    <ligand>
        <name>substrate</name>
    </ligand>
</feature>
<dbReference type="PANTHER" id="PTHR43827">
    <property type="entry name" value="2,5-DIKETO-D-GLUCONIC ACID REDUCTASE"/>
    <property type="match status" value="1"/>
</dbReference>
<evidence type="ECO:0000256" key="2">
    <source>
        <dbReference type="ARBA" id="ARBA00023002"/>
    </source>
</evidence>
<dbReference type="InterPro" id="IPR023210">
    <property type="entry name" value="NADP_OxRdtase_dom"/>
</dbReference>
<organism evidence="7 8">
    <name type="scientific">Danionella cerebrum</name>
    <dbReference type="NCBI Taxonomy" id="2873325"/>
    <lineage>
        <taxon>Eukaryota</taxon>
        <taxon>Metazoa</taxon>
        <taxon>Chordata</taxon>
        <taxon>Craniata</taxon>
        <taxon>Vertebrata</taxon>
        <taxon>Euteleostomi</taxon>
        <taxon>Actinopterygii</taxon>
        <taxon>Neopterygii</taxon>
        <taxon>Teleostei</taxon>
        <taxon>Ostariophysi</taxon>
        <taxon>Cypriniformes</taxon>
        <taxon>Danionidae</taxon>
        <taxon>Danioninae</taxon>
        <taxon>Danionella</taxon>
    </lineage>
</organism>
<dbReference type="PRINTS" id="PR00069">
    <property type="entry name" value="ALDKETRDTASE"/>
</dbReference>
<dbReference type="Gene3D" id="3.20.20.100">
    <property type="entry name" value="NADP-dependent oxidoreductase domain"/>
    <property type="match status" value="1"/>
</dbReference>